<feature type="non-terminal residue" evidence="1">
    <location>
        <position position="1"/>
    </location>
</feature>
<dbReference type="AlphaFoldDB" id="X1E2W1"/>
<name>X1E2W1_9ZZZZ</name>
<gene>
    <name evidence="1" type="ORF">S01H4_60222</name>
</gene>
<proteinExistence type="predicted"/>
<evidence type="ECO:0000313" key="1">
    <source>
        <dbReference type="EMBL" id="GAH14755.1"/>
    </source>
</evidence>
<dbReference type="EMBL" id="BART01035463">
    <property type="protein sequence ID" value="GAH14755.1"/>
    <property type="molecule type" value="Genomic_DNA"/>
</dbReference>
<organism evidence="1">
    <name type="scientific">marine sediment metagenome</name>
    <dbReference type="NCBI Taxonomy" id="412755"/>
    <lineage>
        <taxon>unclassified sequences</taxon>
        <taxon>metagenomes</taxon>
        <taxon>ecological metagenomes</taxon>
    </lineage>
</organism>
<accession>X1E2W1</accession>
<comment type="caution">
    <text evidence="1">The sequence shown here is derived from an EMBL/GenBank/DDBJ whole genome shotgun (WGS) entry which is preliminary data.</text>
</comment>
<protein>
    <submittedName>
        <fullName evidence="1">Uncharacterized protein</fullName>
    </submittedName>
</protein>
<sequence length="156" mass="17527">SGPFTGKVLRLSDGDIPEKIAFLQCVGSRDLKRGQPYCSSVCCMYTAKEAVIAKEHFDVINPTIFCMDIRAYGKDFDKYIERAKHEYGVRYIKSRISSISEIPESKDLKIRYETENGEVVEEIFNMLILSGSSFFVIKVFFTSDNNTLTAPAAALA</sequence>
<reference evidence="1" key="1">
    <citation type="journal article" date="2014" name="Front. Microbiol.">
        <title>High frequency of phylogenetically diverse reductive dehalogenase-homologous genes in deep subseafloor sedimentary metagenomes.</title>
        <authorList>
            <person name="Kawai M."/>
            <person name="Futagami T."/>
            <person name="Toyoda A."/>
            <person name="Takaki Y."/>
            <person name="Nishi S."/>
            <person name="Hori S."/>
            <person name="Arai W."/>
            <person name="Tsubouchi T."/>
            <person name="Morono Y."/>
            <person name="Uchiyama I."/>
            <person name="Ito T."/>
            <person name="Fujiyama A."/>
            <person name="Inagaki F."/>
            <person name="Takami H."/>
        </authorList>
    </citation>
    <scope>NUCLEOTIDE SEQUENCE</scope>
    <source>
        <strain evidence="1">Expedition CK06-06</strain>
    </source>
</reference>